<sequence length="528" mass="62063">MKIHILLFILLLSPIVYIIGQNHDINKILKELDDAFDNQNKYDQLKEERLSELKKKVNLTQSLEKQYDINKIIVNEYNTYISDSAIFYAARNVEISKALNKKRDEDESQILLARTYARGGLFTQAEEILKSIKVKKLPDDLREKYYSAYARSYEALIDHINNEKYSARYEKKMIAFLDSARQIYSKDKNDIIDYVYIDYWEKKTGHLEHLLTLLPTLNPESQDYAIISTLIGIEYWERGDNLELPIMYLAQASLVNIKSAIKDPIILMNLALLLHETNDSERAYKIAKKALNDANFYNSKHRNKIILETFPIIEETYQNKIIEQRQHLTMYLIIMIAFAIGLLFTCLCVYRQIRIIKKNRKQLKLLNDSLDKANNIKEEYIGYFLKQYSIYIEKLEEFKQSVYRKIKAGQTNDLLATMSVSTNTKKEIEELYSNFDMAFLNIYPSFVNEINALLKEEERYKLKSNELNTELRIFALIRLGITDNKHIASFLRYSMQTIYNYRSKVKAKALADNENFEEKIKNIGAIIK</sequence>
<evidence type="ECO:0000313" key="3">
    <source>
        <dbReference type="EMBL" id="SBW00942.1"/>
    </source>
</evidence>
<organism evidence="3">
    <name type="scientific">uncultured Dysgonomonas sp</name>
    <dbReference type="NCBI Taxonomy" id="206096"/>
    <lineage>
        <taxon>Bacteria</taxon>
        <taxon>Pseudomonadati</taxon>
        <taxon>Bacteroidota</taxon>
        <taxon>Bacteroidia</taxon>
        <taxon>Bacteroidales</taxon>
        <taxon>Dysgonomonadaceae</taxon>
        <taxon>Dysgonomonas</taxon>
        <taxon>environmental samples</taxon>
    </lineage>
</organism>
<dbReference type="RefSeq" id="WP_296949465.1">
    <property type="nucleotide sequence ID" value="NZ_LT599021.1"/>
</dbReference>
<evidence type="ECO:0000259" key="2">
    <source>
        <dbReference type="Pfam" id="PF19904"/>
    </source>
</evidence>
<proteinExistence type="predicted"/>
<keyword evidence="1" id="KW-0472">Membrane</keyword>
<feature type="domain" description="DUF6377" evidence="2">
    <location>
        <begin position="257"/>
        <end position="488"/>
    </location>
</feature>
<dbReference type="EMBL" id="FLUL01000001">
    <property type="protein sequence ID" value="SBW00942.1"/>
    <property type="molecule type" value="Genomic_DNA"/>
</dbReference>
<name>A0A212JNG3_9BACT</name>
<evidence type="ECO:0000256" key="1">
    <source>
        <dbReference type="SAM" id="Phobius"/>
    </source>
</evidence>
<keyword evidence="1" id="KW-0812">Transmembrane</keyword>
<dbReference type="Pfam" id="PF19904">
    <property type="entry name" value="DUF6377"/>
    <property type="match status" value="1"/>
</dbReference>
<reference evidence="3" key="1">
    <citation type="submission" date="2016-04" db="EMBL/GenBank/DDBJ databases">
        <authorList>
            <person name="Evans L.H."/>
            <person name="Alamgir A."/>
            <person name="Owens N."/>
            <person name="Weber N.D."/>
            <person name="Virtaneva K."/>
            <person name="Barbian K."/>
            <person name="Babar A."/>
            <person name="Rosenke K."/>
        </authorList>
    </citation>
    <scope>NUCLEOTIDE SEQUENCE</scope>
    <source>
        <strain evidence="3">86-2</strain>
    </source>
</reference>
<gene>
    <name evidence="3" type="ORF">KL86DYS2_11940</name>
</gene>
<protein>
    <recommendedName>
        <fullName evidence="2">DUF6377 domain-containing protein</fullName>
    </recommendedName>
</protein>
<accession>A0A212JNG3</accession>
<dbReference type="AlphaFoldDB" id="A0A212JNG3"/>
<dbReference type="InterPro" id="IPR011990">
    <property type="entry name" value="TPR-like_helical_dom_sf"/>
</dbReference>
<feature type="transmembrane region" description="Helical" evidence="1">
    <location>
        <begin position="328"/>
        <end position="350"/>
    </location>
</feature>
<dbReference type="InterPro" id="IPR045957">
    <property type="entry name" value="DUF6377"/>
</dbReference>
<dbReference type="Gene3D" id="1.25.40.10">
    <property type="entry name" value="Tetratricopeptide repeat domain"/>
    <property type="match status" value="1"/>
</dbReference>
<keyword evidence="1" id="KW-1133">Transmembrane helix</keyword>